<comment type="subcellular location">
    <subcellularLocation>
        <location evidence="1">Cell membrane</location>
        <topology evidence="1">Multi-pass membrane protein</topology>
    </subcellularLocation>
    <subcellularLocation>
        <location evidence="8">Membrane</location>
        <topology evidence="8">Multi-pass membrane protein</topology>
    </subcellularLocation>
</comment>
<keyword evidence="4 9" id="KW-0812">Transmembrane</keyword>
<evidence type="ECO:0000256" key="7">
    <source>
        <dbReference type="ARBA" id="ARBA00023136"/>
    </source>
</evidence>
<keyword evidence="3" id="KW-1003">Cell membrane</keyword>
<feature type="transmembrane region" description="Helical" evidence="9">
    <location>
        <begin position="158"/>
        <end position="179"/>
    </location>
</feature>
<dbReference type="EMBL" id="JACOSL010000003">
    <property type="protein sequence ID" value="MBI1755574.1"/>
    <property type="molecule type" value="Genomic_DNA"/>
</dbReference>
<dbReference type="InterPro" id="IPR002898">
    <property type="entry name" value="MotA_ExbB_proton_chnl"/>
</dbReference>
<feature type="transmembrane region" description="Helical" evidence="9">
    <location>
        <begin position="117"/>
        <end position="138"/>
    </location>
</feature>
<evidence type="ECO:0000256" key="8">
    <source>
        <dbReference type="RuleBase" id="RU004057"/>
    </source>
</evidence>
<proteinExistence type="inferred from homology"/>
<dbReference type="InterPro" id="IPR050790">
    <property type="entry name" value="ExbB/TolQ_transport"/>
</dbReference>
<evidence type="ECO:0000256" key="5">
    <source>
        <dbReference type="ARBA" id="ARBA00022927"/>
    </source>
</evidence>
<evidence type="ECO:0000313" key="12">
    <source>
        <dbReference type="Proteomes" id="UP000727962"/>
    </source>
</evidence>
<keyword evidence="7 9" id="KW-0472">Membrane</keyword>
<organism evidence="11 12">
    <name type="scientific">Fimbriimonas ginsengisoli</name>
    <dbReference type="NCBI Taxonomy" id="1005039"/>
    <lineage>
        <taxon>Bacteria</taxon>
        <taxon>Bacillati</taxon>
        <taxon>Armatimonadota</taxon>
        <taxon>Fimbriimonadia</taxon>
        <taxon>Fimbriimonadales</taxon>
        <taxon>Fimbriimonadaceae</taxon>
        <taxon>Fimbriimonas</taxon>
    </lineage>
</organism>
<protein>
    <submittedName>
        <fullName evidence="11">MotA/TolQ/ExbB proton channel family protein</fullName>
    </submittedName>
</protein>
<dbReference type="PANTHER" id="PTHR30625">
    <property type="entry name" value="PROTEIN TOLQ"/>
    <property type="match status" value="1"/>
</dbReference>
<reference evidence="11" key="1">
    <citation type="submission" date="2020-07" db="EMBL/GenBank/DDBJ databases">
        <title>Huge and variable diversity of episymbiotic CPR bacteria and DPANN archaea in groundwater ecosystems.</title>
        <authorList>
            <person name="He C.Y."/>
            <person name="Keren R."/>
            <person name="Whittaker M."/>
            <person name="Farag I.F."/>
            <person name="Doudna J."/>
            <person name="Cate J.H.D."/>
            <person name="Banfield J.F."/>
        </authorList>
    </citation>
    <scope>NUCLEOTIDE SEQUENCE</scope>
    <source>
        <strain evidence="11">NC_groundwater_17_Pr7_B-0.1um_64_12</strain>
    </source>
</reference>
<feature type="domain" description="MotA/TolQ/ExbB proton channel" evidence="10">
    <location>
        <begin position="73"/>
        <end position="191"/>
    </location>
</feature>
<comment type="caution">
    <text evidence="11">The sequence shown here is derived from an EMBL/GenBank/DDBJ whole genome shotgun (WGS) entry which is preliminary data.</text>
</comment>
<name>A0A931LSX2_FIMGI</name>
<evidence type="ECO:0000256" key="9">
    <source>
        <dbReference type="SAM" id="Phobius"/>
    </source>
</evidence>
<evidence type="ECO:0000313" key="11">
    <source>
        <dbReference type="EMBL" id="MBI1755574.1"/>
    </source>
</evidence>
<keyword evidence="2 8" id="KW-0813">Transport</keyword>
<dbReference type="GO" id="GO:0017038">
    <property type="term" value="P:protein import"/>
    <property type="evidence" value="ECO:0007669"/>
    <property type="project" value="TreeGrafter"/>
</dbReference>
<sequence>MKQVLTFIQNGGPMMYPLIFCSVLLLALAIERLIVLRKANVDGDELLDETRTLYKPGGDPFPAADACARLGGPIGRVFARGLRNAHRAPDAIEMAMEFEAANELPALEANLPVMKTIVNISPLLGLLGTIAGMITSFRSAAQVGLSNPTQILSGISEALISTATGISVAVLGFVLYNYFANQSKKIVEDIEYYGAELVNYISGRVD</sequence>
<evidence type="ECO:0000256" key="2">
    <source>
        <dbReference type="ARBA" id="ARBA00022448"/>
    </source>
</evidence>
<dbReference type="Pfam" id="PF01618">
    <property type="entry name" value="MotA_ExbB"/>
    <property type="match status" value="1"/>
</dbReference>
<keyword evidence="5 8" id="KW-0653">Protein transport</keyword>
<evidence type="ECO:0000256" key="3">
    <source>
        <dbReference type="ARBA" id="ARBA00022475"/>
    </source>
</evidence>
<evidence type="ECO:0000259" key="10">
    <source>
        <dbReference type="Pfam" id="PF01618"/>
    </source>
</evidence>
<feature type="transmembrane region" description="Helical" evidence="9">
    <location>
        <begin position="14"/>
        <end position="30"/>
    </location>
</feature>
<dbReference type="GO" id="GO:0005886">
    <property type="term" value="C:plasma membrane"/>
    <property type="evidence" value="ECO:0007669"/>
    <property type="project" value="UniProtKB-SubCell"/>
</dbReference>
<keyword evidence="6 9" id="KW-1133">Transmembrane helix</keyword>
<dbReference type="AlphaFoldDB" id="A0A931LSX2"/>
<dbReference type="PANTHER" id="PTHR30625:SF15">
    <property type="entry name" value="BIOPOLYMER TRANSPORT PROTEIN EXBB"/>
    <property type="match status" value="1"/>
</dbReference>
<accession>A0A931LSX2</accession>
<dbReference type="Proteomes" id="UP000727962">
    <property type="component" value="Unassembled WGS sequence"/>
</dbReference>
<evidence type="ECO:0000256" key="1">
    <source>
        <dbReference type="ARBA" id="ARBA00004651"/>
    </source>
</evidence>
<evidence type="ECO:0000256" key="4">
    <source>
        <dbReference type="ARBA" id="ARBA00022692"/>
    </source>
</evidence>
<gene>
    <name evidence="11" type="ORF">HYR64_00515</name>
</gene>
<evidence type="ECO:0000256" key="6">
    <source>
        <dbReference type="ARBA" id="ARBA00022989"/>
    </source>
</evidence>
<comment type="similarity">
    <text evidence="8">Belongs to the exbB/tolQ family.</text>
</comment>